<gene>
    <name evidence="4" type="ORF">Vbra_13463</name>
</gene>
<dbReference type="Proteomes" id="UP000041254">
    <property type="component" value="Unassembled WGS sequence"/>
</dbReference>
<evidence type="ECO:0000256" key="1">
    <source>
        <dbReference type="ARBA" id="ARBA00022884"/>
    </source>
</evidence>
<evidence type="ECO:0000313" key="4">
    <source>
        <dbReference type="EMBL" id="CEM02076.1"/>
    </source>
</evidence>
<feature type="compositionally biased region" description="Pro residues" evidence="2">
    <location>
        <begin position="179"/>
        <end position="189"/>
    </location>
</feature>
<evidence type="ECO:0000256" key="2">
    <source>
        <dbReference type="SAM" id="MobiDB-lite"/>
    </source>
</evidence>
<feature type="domain" description="Mei2-like C-terminal RNA recognition motif" evidence="3">
    <location>
        <begin position="259"/>
        <end position="353"/>
    </location>
</feature>
<dbReference type="AlphaFoldDB" id="A0A0G4EUR8"/>
<name>A0A0G4EUR8_VITBC</name>
<evidence type="ECO:0000259" key="3">
    <source>
        <dbReference type="Pfam" id="PF04059"/>
    </source>
</evidence>
<evidence type="ECO:0000313" key="5">
    <source>
        <dbReference type="Proteomes" id="UP000041254"/>
    </source>
</evidence>
<dbReference type="OrthoDB" id="417481at2759"/>
<dbReference type="PANTHER" id="PTHR23189">
    <property type="entry name" value="RNA RECOGNITION MOTIF-CONTAINING"/>
    <property type="match status" value="1"/>
</dbReference>
<dbReference type="InterPro" id="IPR007201">
    <property type="entry name" value="Mei2-like_Rrm_C"/>
</dbReference>
<dbReference type="InterPro" id="IPR035979">
    <property type="entry name" value="RBD_domain_sf"/>
</dbReference>
<organism evidence="4 5">
    <name type="scientific">Vitrella brassicaformis (strain CCMP3155)</name>
    <dbReference type="NCBI Taxonomy" id="1169540"/>
    <lineage>
        <taxon>Eukaryota</taxon>
        <taxon>Sar</taxon>
        <taxon>Alveolata</taxon>
        <taxon>Colpodellida</taxon>
        <taxon>Vitrellaceae</taxon>
        <taxon>Vitrella</taxon>
    </lineage>
</organism>
<accession>A0A0G4EUR8</accession>
<dbReference type="SUPFAM" id="SSF54928">
    <property type="entry name" value="RNA-binding domain, RBD"/>
    <property type="match status" value="1"/>
</dbReference>
<reference evidence="4 5" key="1">
    <citation type="submission" date="2014-11" db="EMBL/GenBank/DDBJ databases">
        <authorList>
            <person name="Zhu J."/>
            <person name="Qi W."/>
            <person name="Song R."/>
        </authorList>
    </citation>
    <scope>NUCLEOTIDE SEQUENCE [LARGE SCALE GENOMIC DNA]</scope>
</reference>
<feature type="region of interest" description="Disordered" evidence="2">
    <location>
        <begin position="94"/>
        <end position="218"/>
    </location>
</feature>
<protein>
    <recommendedName>
        <fullName evidence="3">Mei2-like C-terminal RNA recognition motif domain-containing protein</fullName>
    </recommendedName>
</protein>
<dbReference type="CDD" id="cd12277">
    <property type="entry name" value="RRM3_MEI2_EAR1_like"/>
    <property type="match status" value="1"/>
</dbReference>
<dbReference type="EMBL" id="CDMY01000317">
    <property type="protein sequence ID" value="CEM02076.1"/>
    <property type="molecule type" value="Genomic_DNA"/>
</dbReference>
<keyword evidence="5" id="KW-1185">Reference proteome</keyword>
<dbReference type="Pfam" id="PF04059">
    <property type="entry name" value="RRM_2"/>
    <property type="match status" value="1"/>
</dbReference>
<proteinExistence type="predicted"/>
<keyword evidence="1" id="KW-0694">RNA-binding</keyword>
<dbReference type="InParanoid" id="A0A0G4EUR8"/>
<feature type="compositionally biased region" description="Gly residues" evidence="2">
    <location>
        <begin position="124"/>
        <end position="135"/>
    </location>
</feature>
<dbReference type="GO" id="GO:0003723">
    <property type="term" value="F:RNA binding"/>
    <property type="evidence" value="ECO:0007669"/>
    <property type="project" value="UniProtKB-KW"/>
</dbReference>
<dbReference type="VEuPathDB" id="CryptoDB:Vbra_13463"/>
<sequence>MIGEHPARPPRRHIQVVSALHQPAPVIETVASPNGGPNKILVKNTFLHLSEELQDVLSRRPRTESSDAVLDGPRTPKLNIAETVYENSVFPPVAEHPEHESEAEEAASGDANSNASTAPSHGHTGAGGGGGGQGGMPQMQQGQSPGVGGGAGGAPGVGGMGAAQQPPSAVPCMTSSSPLPSPSIPPTHGQPPSAQGGPGGGGGPPNRSGSMPTRHDRPVSAATQGLLDQINAVMVDTSDPDYVPTPNISELPQPQHGLTTVMLRNIPNKYTQRMLLDVMNKHFKGLYDFFYLPIDFRNKCNVGYAFINFIHSHYAEMFKNMFHGYKLNAFKSHKVCEVSWGRVQGLRDNIEHYRNSAVMSIPIPQYKPLLFKNGIQIPFPDADGPLPSVKLRPQKC</sequence>
<feature type="compositionally biased region" description="Gly residues" evidence="2">
    <location>
        <begin position="145"/>
        <end position="161"/>
    </location>
</feature>